<organism evidence="1 2">
    <name type="scientific">Deinococcus peraridilitoris (strain DSM 19664 / LMG 22246 / CIP 109416 / KR-200)</name>
    <dbReference type="NCBI Taxonomy" id="937777"/>
    <lineage>
        <taxon>Bacteria</taxon>
        <taxon>Thermotogati</taxon>
        <taxon>Deinococcota</taxon>
        <taxon>Deinococci</taxon>
        <taxon>Deinococcales</taxon>
        <taxon>Deinococcaceae</taxon>
        <taxon>Deinococcus</taxon>
    </lineage>
</organism>
<dbReference type="KEGG" id="dpd:Deipe_4196"/>
<dbReference type="HOGENOM" id="CLU_065539_0_0_0"/>
<dbReference type="PATRIC" id="fig|937777.3.peg.4225"/>
<proteinExistence type="predicted"/>
<sequence>MSEPLPLESLACPTPECPLYAQRGQDNLYIRKTYGKEATRYLRCRRCQREFSETRGTPFWNSKIDRTEFISAAQHLTEGTSLSATARLVGLHHDTVERIALVSGQHARLLHDQRAVGLQTTALQADERHGVVGSKKTPCWEPTVVDPRTKLVVALALGRRDESLIHRLLLDAKERLDDPHNLVLLTDGEVSYRTLFPLVFGVPYRPPRKHLHGRPPAVRHRIPRTLAHMQVIKHRKGKRLVGVEPRLAHGSHRRVDRELDALGYSVANTSAIERQNSTARQMTPHMRRKGLSFARREPTRVALAQLVTLTYNWTRLHASLKRPLEEPQGRRKYQRRTPAMAAGLAERPWLLAELLGTPLYP</sequence>
<name>L0A924_DEIPD</name>
<reference evidence="2" key="1">
    <citation type="submission" date="2012-03" db="EMBL/GenBank/DDBJ databases">
        <title>Complete sequence of plasmid 1 of Deinococcus peraridilitoris DSM 19664.</title>
        <authorList>
            <person name="Lucas S."/>
            <person name="Copeland A."/>
            <person name="Lapidus A."/>
            <person name="Glavina del Rio T."/>
            <person name="Dalin E."/>
            <person name="Tice H."/>
            <person name="Bruce D."/>
            <person name="Goodwin L."/>
            <person name="Pitluck S."/>
            <person name="Peters L."/>
            <person name="Mikhailova N."/>
            <person name="Lu M."/>
            <person name="Kyrpides N."/>
            <person name="Mavromatis K."/>
            <person name="Ivanova N."/>
            <person name="Brettin T."/>
            <person name="Detter J.C."/>
            <person name="Han C."/>
            <person name="Larimer F."/>
            <person name="Land M."/>
            <person name="Hauser L."/>
            <person name="Markowitz V."/>
            <person name="Cheng J.-F."/>
            <person name="Hugenholtz P."/>
            <person name="Woyke T."/>
            <person name="Wu D."/>
            <person name="Pukall R."/>
            <person name="Steenblock K."/>
            <person name="Brambilla E."/>
            <person name="Klenk H.-P."/>
            <person name="Eisen J.A."/>
        </authorList>
    </citation>
    <scope>NUCLEOTIDE SEQUENCE [LARGE SCALE GENOMIC DNA]</scope>
    <source>
        <strain evidence="2">DSM 19664 / LMG 22246 / CIP 109416 / KR-200</strain>
        <plasmid evidence="2">Plasmid pDEIPE01</plasmid>
    </source>
</reference>
<evidence type="ECO:0000313" key="2">
    <source>
        <dbReference type="Proteomes" id="UP000010467"/>
    </source>
</evidence>
<accession>L0A924</accession>
<geneLocation type="plasmid" evidence="1 2">
    <name>pDEIPE01</name>
</geneLocation>
<dbReference type="EMBL" id="CP003383">
    <property type="protein sequence ID" value="AFZ69560.1"/>
    <property type="molecule type" value="Genomic_DNA"/>
</dbReference>
<dbReference type="Proteomes" id="UP000010467">
    <property type="component" value="Plasmid pDEIPE01"/>
</dbReference>
<dbReference type="RefSeq" id="WP_015231461.1">
    <property type="nucleotide sequence ID" value="NC_019789.1"/>
</dbReference>
<evidence type="ECO:0008006" key="3">
    <source>
        <dbReference type="Google" id="ProtNLM"/>
    </source>
</evidence>
<protein>
    <recommendedName>
        <fullName evidence="3">IS1 family transposase</fullName>
    </recommendedName>
</protein>
<keyword evidence="2" id="KW-1185">Reference proteome</keyword>
<keyword evidence="1" id="KW-0614">Plasmid</keyword>
<evidence type="ECO:0000313" key="1">
    <source>
        <dbReference type="EMBL" id="AFZ69560.1"/>
    </source>
</evidence>
<dbReference type="AlphaFoldDB" id="L0A924"/>
<gene>
    <name evidence="1" type="ordered locus">Deipe_4196</name>
</gene>